<dbReference type="AlphaFoldDB" id="A0A9N7TTI5"/>
<keyword evidence="9" id="KW-1185">Reference proteome</keyword>
<dbReference type="Proteomes" id="UP001153269">
    <property type="component" value="Unassembled WGS sequence"/>
</dbReference>
<evidence type="ECO:0000256" key="3">
    <source>
        <dbReference type="ARBA" id="ARBA00023157"/>
    </source>
</evidence>
<dbReference type="SUPFAM" id="SSF48726">
    <property type="entry name" value="Immunoglobulin"/>
    <property type="match status" value="8"/>
</dbReference>
<keyword evidence="4" id="KW-0325">Glycoprotein</keyword>
<evidence type="ECO:0000256" key="4">
    <source>
        <dbReference type="ARBA" id="ARBA00023180"/>
    </source>
</evidence>
<proteinExistence type="predicted"/>
<dbReference type="GO" id="GO:0005911">
    <property type="term" value="C:cell-cell junction"/>
    <property type="evidence" value="ECO:0007669"/>
    <property type="project" value="TreeGrafter"/>
</dbReference>
<dbReference type="Pfam" id="PF13927">
    <property type="entry name" value="Ig_3"/>
    <property type="match status" value="2"/>
</dbReference>
<evidence type="ECO:0000313" key="8">
    <source>
        <dbReference type="EMBL" id="CAB1418163.1"/>
    </source>
</evidence>
<evidence type="ECO:0000259" key="7">
    <source>
        <dbReference type="PROSITE" id="PS50835"/>
    </source>
</evidence>
<keyword evidence="5" id="KW-0393">Immunoglobulin domain</keyword>
<dbReference type="InterPro" id="IPR007110">
    <property type="entry name" value="Ig-like_dom"/>
</dbReference>
<dbReference type="Pfam" id="PF08205">
    <property type="entry name" value="C2-set_2"/>
    <property type="match status" value="1"/>
</dbReference>
<dbReference type="InterPro" id="IPR003989">
    <property type="entry name" value="VCAM-1"/>
</dbReference>
<keyword evidence="2" id="KW-0472">Membrane</keyword>
<dbReference type="InterPro" id="IPR051275">
    <property type="entry name" value="Cell_adhesion_signaling"/>
</dbReference>
<dbReference type="SMART" id="SM00409">
    <property type="entry name" value="IG"/>
    <property type="match status" value="7"/>
</dbReference>
<comment type="caution">
    <text evidence="8">The sequence shown here is derived from an EMBL/GenBank/DDBJ whole genome shotgun (WGS) entry which is preliminary data.</text>
</comment>
<feature type="domain" description="Ig-like" evidence="7">
    <location>
        <begin position="681"/>
        <end position="763"/>
    </location>
</feature>
<dbReference type="PROSITE" id="PS50835">
    <property type="entry name" value="IG_LIKE"/>
    <property type="match status" value="7"/>
</dbReference>
<evidence type="ECO:0000256" key="5">
    <source>
        <dbReference type="ARBA" id="ARBA00023319"/>
    </source>
</evidence>
<dbReference type="InterPro" id="IPR036179">
    <property type="entry name" value="Ig-like_dom_sf"/>
</dbReference>
<dbReference type="PANTHER" id="PTHR11640">
    <property type="entry name" value="NEPHRIN"/>
    <property type="match status" value="1"/>
</dbReference>
<keyword evidence="6" id="KW-0732">Signal</keyword>
<dbReference type="PRINTS" id="PR01474">
    <property type="entry name" value="VCAM1"/>
</dbReference>
<dbReference type="InterPro" id="IPR003598">
    <property type="entry name" value="Ig_sub2"/>
</dbReference>
<evidence type="ECO:0000256" key="1">
    <source>
        <dbReference type="ARBA" id="ARBA00004479"/>
    </source>
</evidence>
<comment type="subcellular location">
    <subcellularLocation>
        <location evidence="1">Membrane</location>
        <topology evidence="1">Single-pass type I membrane protein</topology>
    </subcellularLocation>
</comment>
<gene>
    <name evidence="8" type="ORF">PLEPLA_LOCUS5985</name>
</gene>
<dbReference type="Pfam" id="PF13895">
    <property type="entry name" value="Ig_2"/>
    <property type="match status" value="3"/>
</dbReference>
<feature type="chain" id="PRO_5040316407" description="Ig-like domain-containing protein" evidence="6">
    <location>
        <begin position="27"/>
        <end position="766"/>
    </location>
</feature>
<feature type="domain" description="Ig-like" evidence="7">
    <location>
        <begin position="118"/>
        <end position="213"/>
    </location>
</feature>
<protein>
    <recommendedName>
        <fullName evidence="7">Ig-like domain-containing protein</fullName>
    </recommendedName>
</protein>
<keyword evidence="3" id="KW-1015">Disulfide bond</keyword>
<evidence type="ECO:0000313" key="9">
    <source>
        <dbReference type="Proteomes" id="UP001153269"/>
    </source>
</evidence>
<evidence type="ECO:0000256" key="6">
    <source>
        <dbReference type="SAM" id="SignalP"/>
    </source>
</evidence>
<dbReference type="InterPro" id="IPR013162">
    <property type="entry name" value="CD80_C2-set"/>
</dbReference>
<dbReference type="GO" id="GO:0005886">
    <property type="term" value="C:plasma membrane"/>
    <property type="evidence" value="ECO:0007669"/>
    <property type="project" value="TreeGrafter"/>
</dbReference>
<accession>A0A9N7TTI5</accession>
<name>A0A9N7TTI5_PLEPL</name>
<feature type="domain" description="Ig-like" evidence="7">
    <location>
        <begin position="398"/>
        <end position="484"/>
    </location>
</feature>
<sequence>MCVSCVCSFFHLLSGALLMSSWCVQGLRVDVFPRQPLFRLAERWQLVCSVQDCPIMPSISWSLPGDRPLTASVTTNISCSVLTFDPVMMEHEGALLCKVDCGGDRKQILTNVHVYSLPSAPRIRGQDHLRLGVESTLTCQVSDPYPSELLNLTWYNGDRVVQSVVGEPGSSSVSSEYRFTPQDQDSGANISCRATLNLLKLPPKIRIRETTISLNLLHAPVVTSISDSLLVMVNSSLTVSCSAVGNPEPEITWSFRTTDGRSLLRGRGHQLVVKAVSLFDAGRYECDARNSEGSQSAAVDVTVHAPPTNTSISVSPGQDVVEGQQVNITCRSDGSPPTTLVLTRNLAELQRTDPASSSSLSFSLSTALMRDSAHYKCEASNQYGAQQVSSSVRVKAHPLQVEVSHQVSAAERGSDLLVTCRASGCLHPPTLTWKRAEQDRSVLQRTQQQDGLSPLHLRDLDLQDQGGYSCEAECDTVIRTRTIQVHLYSFPSDPVLINPGPVLLGQQVVLGCDVINVFSTNRLRIHWLLGKTTVMSEFFRFHGSLQNVSSVLHHLVEAEQQVVTCRAELLTEDSDLWRSRRSSVRLQVHYAPRRTSISVSPGEDVVEGQQVNITCSSDGAPPSTLVLRRDGAELQRMEAASSSSLSLSSALLEDSAYYQCEASNQYGAQLVSSSVRVKASPRNTTVLVLPSTVVHEGQNVTVSCQTISFPPSGITLRKLTNGMELFSLNGTFLLVNVTARDSGLYQVNVTNDLGYQVKVFSISVRG</sequence>
<feature type="domain" description="Ig-like" evidence="7">
    <location>
        <begin position="220"/>
        <end position="302"/>
    </location>
</feature>
<dbReference type="InterPro" id="IPR003599">
    <property type="entry name" value="Ig_sub"/>
</dbReference>
<feature type="signal peptide" evidence="6">
    <location>
        <begin position="1"/>
        <end position="26"/>
    </location>
</feature>
<dbReference type="Gene3D" id="2.60.40.10">
    <property type="entry name" value="Immunoglobulins"/>
    <property type="match status" value="8"/>
</dbReference>
<dbReference type="InterPro" id="IPR013783">
    <property type="entry name" value="Ig-like_fold"/>
</dbReference>
<dbReference type="SMART" id="SM00408">
    <property type="entry name" value="IGc2"/>
    <property type="match status" value="5"/>
</dbReference>
<dbReference type="GO" id="GO:0050839">
    <property type="term" value="F:cell adhesion molecule binding"/>
    <property type="evidence" value="ECO:0007669"/>
    <property type="project" value="TreeGrafter"/>
</dbReference>
<dbReference type="EMBL" id="CADEAL010000309">
    <property type="protein sequence ID" value="CAB1418163.1"/>
    <property type="molecule type" value="Genomic_DNA"/>
</dbReference>
<feature type="domain" description="Ig-like" evidence="7">
    <location>
        <begin position="46"/>
        <end position="110"/>
    </location>
</feature>
<organism evidence="8 9">
    <name type="scientific">Pleuronectes platessa</name>
    <name type="common">European plaice</name>
    <dbReference type="NCBI Taxonomy" id="8262"/>
    <lineage>
        <taxon>Eukaryota</taxon>
        <taxon>Metazoa</taxon>
        <taxon>Chordata</taxon>
        <taxon>Craniata</taxon>
        <taxon>Vertebrata</taxon>
        <taxon>Euteleostomi</taxon>
        <taxon>Actinopterygii</taxon>
        <taxon>Neopterygii</taxon>
        <taxon>Teleostei</taxon>
        <taxon>Neoteleostei</taxon>
        <taxon>Acanthomorphata</taxon>
        <taxon>Carangaria</taxon>
        <taxon>Pleuronectiformes</taxon>
        <taxon>Pleuronectoidei</taxon>
        <taxon>Pleuronectidae</taxon>
        <taxon>Pleuronectes</taxon>
    </lineage>
</organism>
<feature type="domain" description="Ig-like" evidence="7">
    <location>
        <begin position="592"/>
        <end position="678"/>
    </location>
</feature>
<evidence type="ECO:0000256" key="2">
    <source>
        <dbReference type="ARBA" id="ARBA00023136"/>
    </source>
</evidence>
<reference evidence="8" key="1">
    <citation type="submission" date="2020-03" db="EMBL/GenBank/DDBJ databases">
        <authorList>
            <person name="Weist P."/>
        </authorList>
    </citation>
    <scope>NUCLEOTIDE SEQUENCE</scope>
</reference>
<dbReference type="GO" id="GO:0098609">
    <property type="term" value="P:cell-cell adhesion"/>
    <property type="evidence" value="ECO:0007669"/>
    <property type="project" value="InterPro"/>
</dbReference>
<dbReference type="PANTHER" id="PTHR11640:SF31">
    <property type="entry name" value="IRREGULAR CHIASM C-ROUGHEST PROTEIN-RELATED"/>
    <property type="match status" value="1"/>
</dbReference>
<feature type="domain" description="Ig-like" evidence="7">
    <location>
        <begin position="307"/>
        <end position="393"/>
    </location>
</feature>